<proteinExistence type="predicted"/>
<keyword evidence="2" id="KW-1185">Reference proteome</keyword>
<sequence length="109" mass="12068">MVRLSAKAFRFAEDATHALVEARVLRDGPRAAWENWSSEDHTAAAYVEVPDPVAEIMRSAVAMRVDQMQRHFDRDDDPDPEIGNDLAFLRNVLVALSAGGSETPQQAGY</sequence>
<gene>
    <name evidence="1" type="ORF">ABS772_17155</name>
</gene>
<dbReference type="Proteomes" id="UP001480955">
    <property type="component" value="Unassembled WGS sequence"/>
</dbReference>
<accession>A0ABV1QQF6</accession>
<name>A0ABV1QQF6_9HYPH</name>
<comment type="caution">
    <text evidence="1">The sequence shown here is derived from an EMBL/GenBank/DDBJ whole genome shotgun (WGS) entry which is preliminary data.</text>
</comment>
<evidence type="ECO:0000313" key="2">
    <source>
        <dbReference type="Proteomes" id="UP001480955"/>
    </source>
</evidence>
<dbReference type="EMBL" id="JBELQE010000089">
    <property type="protein sequence ID" value="MER2251647.1"/>
    <property type="molecule type" value="Genomic_DNA"/>
</dbReference>
<evidence type="ECO:0000313" key="1">
    <source>
        <dbReference type="EMBL" id="MER2251647.1"/>
    </source>
</evidence>
<organism evidence="1 2">
    <name type="scientific">Methylorubrum podarium</name>
    <dbReference type="NCBI Taxonomy" id="200476"/>
    <lineage>
        <taxon>Bacteria</taxon>
        <taxon>Pseudomonadati</taxon>
        <taxon>Pseudomonadota</taxon>
        <taxon>Alphaproteobacteria</taxon>
        <taxon>Hyphomicrobiales</taxon>
        <taxon>Methylobacteriaceae</taxon>
        <taxon>Methylorubrum</taxon>
    </lineage>
</organism>
<dbReference type="RefSeq" id="WP_350396009.1">
    <property type="nucleotide sequence ID" value="NZ_JBELQE010000089.1"/>
</dbReference>
<reference evidence="1 2" key="1">
    <citation type="submission" date="2024-06" db="EMBL/GenBank/DDBJ databases">
        <authorList>
            <person name="Campbell A.G."/>
        </authorList>
    </citation>
    <scope>NUCLEOTIDE SEQUENCE [LARGE SCALE GENOMIC DNA]</scope>
    <source>
        <strain evidence="1 2">EM12</strain>
    </source>
</reference>
<protein>
    <submittedName>
        <fullName evidence="1">Uncharacterized protein</fullName>
    </submittedName>
</protein>